<evidence type="ECO:0000259" key="1">
    <source>
        <dbReference type="Pfam" id="PF10074"/>
    </source>
</evidence>
<proteinExistence type="predicted"/>
<dbReference type="EMBL" id="QWFX01000012">
    <property type="protein sequence ID" value="RIJ29298.1"/>
    <property type="molecule type" value="Genomic_DNA"/>
</dbReference>
<sequence length="282" mass="31790">MKTFTLETNAETAAYDYLSRLSSDRWAWEYARRNDDLRDDAAHRSDDDISEKKADCADIRILRSRVPQTLAERWGLVFMPDPDLNGFEADAVWSHYVFPDQVEVNCTPRKPGQSCDIWDRTVPHCDITHITDRAGREYLLIRGNDCVVQVRCTGMSLLSLEPVRMKLQISDMVAYERKLKLQKEAFRLYGKGPNTSAARWTKTTQILRNGVIALDCLKAGMSQREIASLLHGPKTVAEEWGVDGSSLRASIRYVISKAEGLRDGGYLMELLGARLGGDCQAA</sequence>
<dbReference type="InterPro" id="IPR045465">
    <property type="entry name" value="Trans_reg_dom"/>
</dbReference>
<feature type="domain" description="T6SS Transcription factor RovC-like DNA binding" evidence="1">
    <location>
        <begin position="195"/>
        <end position="267"/>
    </location>
</feature>
<organism evidence="3 4">
    <name type="scientific">Henriciella mobilis</name>
    <dbReference type="NCBI Taxonomy" id="2305467"/>
    <lineage>
        <taxon>Bacteria</taxon>
        <taxon>Pseudomonadati</taxon>
        <taxon>Pseudomonadota</taxon>
        <taxon>Alphaproteobacteria</taxon>
        <taxon>Hyphomonadales</taxon>
        <taxon>Hyphomonadaceae</taxon>
        <taxon>Henriciella</taxon>
    </lineage>
</organism>
<reference evidence="3 4" key="1">
    <citation type="submission" date="2018-08" db="EMBL/GenBank/DDBJ databases">
        <title>Henriciella mobilis sp. nov., isolated from seawater.</title>
        <authorList>
            <person name="Cheng H."/>
            <person name="Wu Y.-H."/>
            <person name="Xu X.-W."/>
            <person name="Guo L.-L."/>
        </authorList>
    </citation>
    <scope>NUCLEOTIDE SEQUENCE [LARGE SCALE GENOMIC DNA]</scope>
    <source>
        <strain evidence="3 4">JN25</strain>
    </source>
</reference>
<comment type="caution">
    <text evidence="3">The sequence shown here is derived from an EMBL/GenBank/DDBJ whole genome shotgun (WGS) entry which is preliminary data.</text>
</comment>
<dbReference type="Pfam" id="PF10074">
    <property type="entry name" value="RovC_DNA-bd"/>
    <property type="match status" value="1"/>
</dbReference>
<dbReference type="InterPro" id="IPR018754">
    <property type="entry name" value="RovC-like_DNA-bd"/>
</dbReference>
<name>A0A399RCY8_9PROT</name>
<keyword evidence="4" id="KW-1185">Reference proteome</keyword>
<protein>
    <submittedName>
        <fullName evidence="3">DUF2285 domain-containing protein</fullName>
    </submittedName>
</protein>
<feature type="domain" description="Transcriptional regulator-like" evidence="2">
    <location>
        <begin position="12"/>
        <end position="78"/>
    </location>
</feature>
<gene>
    <name evidence="3" type="ORF">D1223_10150</name>
</gene>
<dbReference type="Proteomes" id="UP000266385">
    <property type="component" value="Unassembled WGS sequence"/>
</dbReference>
<evidence type="ECO:0000313" key="4">
    <source>
        <dbReference type="Proteomes" id="UP000266385"/>
    </source>
</evidence>
<evidence type="ECO:0000259" key="2">
    <source>
        <dbReference type="Pfam" id="PF20109"/>
    </source>
</evidence>
<dbReference type="Pfam" id="PF20109">
    <property type="entry name" value="Trans_reg_dom"/>
    <property type="match status" value="1"/>
</dbReference>
<accession>A0A399RCY8</accession>
<dbReference type="OrthoDB" id="9800831at2"/>
<dbReference type="RefSeq" id="WP_119376324.1">
    <property type="nucleotide sequence ID" value="NZ_QWFX01000012.1"/>
</dbReference>
<dbReference type="AlphaFoldDB" id="A0A399RCY8"/>
<evidence type="ECO:0000313" key="3">
    <source>
        <dbReference type="EMBL" id="RIJ29298.1"/>
    </source>
</evidence>